<feature type="region of interest" description="Disordered" evidence="1">
    <location>
        <begin position="1"/>
        <end position="27"/>
    </location>
</feature>
<name>A0AAD7DTS0_MYCRO</name>
<proteinExistence type="predicted"/>
<gene>
    <name evidence="2" type="ORF">B0H17DRAFT_1048953</name>
</gene>
<sequence length="224" mass="24680">MYQHTFISGALSAPPGTRQRAPASRSRHLAWSVHKARRRSQFGHFDQHVTLPPSSMLPPFAFPRSPPAPSSPLLSSGYSSCFALLLPRHQSPFITLIAARWALRRKKAACWGWRPVLVARPSLVRNPSSMTVPALKTSSLARNRHYCAPTRLTLAPPFAPSRNSVAAGDYRGCNAFSNDALISAPRHLYATLPAPIRLPFSTLPGFPSARPHRRTITECPHTPL</sequence>
<dbReference type="EMBL" id="JARKIE010000022">
    <property type="protein sequence ID" value="KAJ7699577.1"/>
    <property type="molecule type" value="Genomic_DNA"/>
</dbReference>
<evidence type="ECO:0000313" key="3">
    <source>
        <dbReference type="Proteomes" id="UP001221757"/>
    </source>
</evidence>
<reference evidence="2" key="1">
    <citation type="submission" date="2023-03" db="EMBL/GenBank/DDBJ databases">
        <title>Massive genome expansion in bonnet fungi (Mycena s.s.) driven by repeated elements and novel gene families across ecological guilds.</title>
        <authorList>
            <consortium name="Lawrence Berkeley National Laboratory"/>
            <person name="Harder C.B."/>
            <person name="Miyauchi S."/>
            <person name="Viragh M."/>
            <person name="Kuo A."/>
            <person name="Thoen E."/>
            <person name="Andreopoulos B."/>
            <person name="Lu D."/>
            <person name="Skrede I."/>
            <person name="Drula E."/>
            <person name="Henrissat B."/>
            <person name="Morin E."/>
            <person name="Kohler A."/>
            <person name="Barry K."/>
            <person name="LaButti K."/>
            <person name="Morin E."/>
            <person name="Salamov A."/>
            <person name="Lipzen A."/>
            <person name="Mereny Z."/>
            <person name="Hegedus B."/>
            <person name="Baldrian P."/>
            <person name="Stursova M."/>
            <person name="Weitz H."/>
            <person name="Taylor A."/>
            <person name="Grigoriev I.V."/>
            <person name="Nagy L.G."/>
            <person name="Martin F."/>
            <person name="Kauserud H."/>
        </authorList>
    </citation>
    <scope>NUCLEOTIDE SEQUENCE</scope>
    <source>
        <strain evidence="2">CBHHK067</strain>
    </source>
</reference>
<evidence type="ECO:0000313" key="2">
    <source>
        <dbReference type="EMBL" id="KAJ7699577.1"/>
    </source>
</evidence>
<keyword evidence="3" id="KW-1185">Reference proteome</keyword>
<accession>A0AAD7DTS0</accession>
<protein>
    <submittedName>
        <fullName evidence="2">Uncharacterized protein</fullName>
    </submittedName>
</protein>
<comment type="caution">
    <text evidence="2">The sequence shown here is derived from an EMBL/GenBank/DDBJ whole genome shotgun (WGS) entry which is preliminary data.</text>
</comment>
<organism evidence="2 3">
    <name type="scientific">Mycena rosella</name>
    <name type="common">Pink bonnet</name>
    <name type="synonym">Agaricus rosellus</name>
    <dbReference type="NCBI Taxonomy" id="1033263"/>
    <lineage>
        <taxon>Eukaryota</taxon>
        <taxon>Fungi</taxon>
        <taxon>Dikarya</taxon>
        <taxon>Basidiomycota</taxon>
        <taxon>Agaricomycotina</taxon>
        <taxon>Agaricomycetes</taxon>
        <taxon>Agaricomycetidae</taxon>
        <taxon>Agaricales</taxon>
        <taxon>Marasmiineae</taxon>
        <taxon>Mycenaceae</taxon>
        <taxon>Mycena</taxon>
    </lineage>
</organism>
<evidence type="ECO:0000256" key="1">
    <source>
        <dbReference type="SAM" id="MobiDB-lite"/>
    </source>
</evidence>
<dbReference type="AlphaFoldDB" id="A0AAD7DTS0"/>
<dbReference type="Proteomes" id="UP001221757">
    <property type="component" value="Unassembled WGS sequence"/>
</dbReference>